<feature type="transmembrane region" description="Helical" evidence="2">
    <location>
        <begin position="270"/>
        <end position="289"/>
    </location>
</feature>
<comment type="caution">
    <text evidence="3">The sequence shown here is derived from an EMBL/GenBank/DDBJ whole genome shotgun (WGS) entry which is preliminary data.</text>
</comment>
<feature type="transmembrane region" description="Helical" evidence="2">
    <location>
        <begin position="345"/>
        <end position="367"/>
    </location>
</feature>
<gene>
    <name evidence="3" type="ORF">EV674_12439</name>
</gene>
<accession>A0A4R2N4L8</accession>
<evidence type="ECO:0000256" key="2">
    <source>
        <dbReference type="SAM" id="Phobius"/>
    </source>
</evidence>
<dbReference type="EMBL" id="SLXH01000024">
    <property type="protein sequence ID" value="TCP15452.1"/>
    <property type="molecule type" value="Genomic_DNA"/>
</dbReference>
<keyword evidence="2" id="KW-0812">Transmembrane</keyword>
<feature type="region of interest" description="Disordered" evidence="1">
    <location>
        <begin position="1"/>
        <end position="20"/>
    </location>
</feature>
<feature type="transmembrane region" description="Helical" evidence="2">
    <location>
        <begin position="87"/>
        <end position="108"/>
    </location>
</feature>
<evidence type="ECO:0000256" key="1">
    <source>
        <dbReference type="SAM" id="MobiDB-lite"/>
    </source>
</evidence>
<dbReference type="AlphaFoldDB" id="A0A4R2N4L8"/>
<keyword evidence="2" id="KW-0472">Membrane</keyword>
<sequence length="616" mass="66692">MHTPPPTSDGLPPSDDAAPGPGLPPGTRRCIVLLGLLQGALWYGAHQAHSRGWGPWAQLGVYGAWVAWVLALPTVVALSVVHLRDALFWRGTGALAALVLALAAWAGWNATGAPGTASSVWAPLGLALGLLLLVALPWWQCRLQHRRWHAPYPDLFAYAWHNALALALAALFTGLCWGVLGLWAGLFTLVKVPLFADLFAQPSFIALASGTMAGVGVLIGRTQQRAVQTARQSLLALCQALLPLLAVAVVLFVLSLPFTGLQPLWQTRKAAAVLLGVLALQVVFVNAVYQDGRHARAATRSSGPYPPLLRRLVEASLLSMPVLAGLALTALGLRINQYGWTTDRLWALWLALVLSAYAGGYALAVLRPRSAWLERLEPVNRYTSWLVMALAVLVHTPLLDPFRIAAHSQTERLRAASAPAPEADLVALRFDHGRHGHAALQSLQDAPAYQSAPAQRLLQGVLARPQRWQHQPSTEALRSGAVTTAAQAQRLITPASGHPLPDADWWQALLAQHLRGMECLQSGADCVVLQADLDGDGQPEQVLCELSARWGTPCTLSTRQDGRWQHAGQVDWQTRSTDTQALHQHLRAGQLQAQQPRWQELQVQGQRGRIRADPSD</sequence>
<dbReference type="Proteomes" id="UP000295182">
    <property type="component" value="Unassembled WGS sequence"/>
</dbReference>
<name>A0A4R2N4L8_9BURK</name>
<feature type="transmembrane region" description="Helical" evidence="2">
    <location>
        <begin position="160"/>
        <end position="184"/>
    </location>
</feature>
<feature type="transmembrane region" description="Helical" evidence="2">
    <location>
        <begin position="204"/>
        <end position="222"/>
    </location>
</feature>
<feature type="transmembrane region" description="Helical" evidence="2">
    <location>
        <begin position="59"/>
        <end position="80"/>
    </location>
</feature>
<evidence type="ECO:0000313" key="3">
    <source>
        <dbReference type="EMBL" id="TCP15452.1"/>
    </source>
</evidence>
<dbReference type="OrthoDB" id="7022049at2"/>
<evidence type="ECO:0000313" key="4">
    <source>
        <dbReference type="Proteomes" id="UP000295182"/>
    </source>
</evidence>
<feature type="transmembrane region" description="Helical" evidence="2">
    <location>
        <begin position="120"/>
        <end position="139"/>
    </location>
</feature>
<feature type="transmembrane region" description="Helical" evidence="2">
    <location>
        <begin position="234"/>
        <end position="258"/>
    </location>
</feature>
<reference evidence="3 4" key="1">
    <citation type="submission" date="2019-03" db="EMBL/GenBank/DDBJ databases">
        <title>Genomic Encyclopedia of Type Strains, Phase IV (KMG-IV): sequencing the most valuable type-strain genomes for metagenomic binning, comparative biology and taxonomic classification.</title>
        <authorList>
            <person name="Goeker M."/>
        </authorList>
    </citation>
    <scope>NUCLEOTIDE SEQUENCE [LARGE SCALE GENOMIC DNA]</scope>
    <source>
        <strain evidence="3 4">DSM 1837</strain>
    </source>
</reference>
<feature type="compositionally biased region" description="Low complexity" evidence="1">
    <location>
        <begin position="8"/>
        <end position="20"/>
    </location>
</feature>
<proteinExistence type="predicted"/>
<protein>
    <submittedName>
        <fullName evidence="3">Uncharacterized protein DUF4153</fullName>
    </submittedName>
</protein>
<organism evidence="3 4">
    <name type="scientific">Simplicispira metamorpha</name>
    <dbReference type="NCBI Taxonomy" id="80881"/>
    <lineage>
        <taxon>Bacteria</taxon>
        <taxon>Pseudomonadati</taxon>
        <taxon>Pseudomonadota</taxon>
        <taxon>Betaproteobacteria</taxon>
        <taxon>Burkholderiales</taxon>
        <taxon>Comamonadaceae</taxon>
        <taxon>Simplicispira</taxon>
    </lineage>
</organism>
<dbReference type="RefSeq" id="WP_119013707.1">
    <property type="nucleotide sequence ID" value="NZ_QXNC01000021.1"/>
</dbReference>
<keyword evidence="2" id="KW-1133">Transmembrane helix</keyword>
<dbReference type="Pfam" id="PF13687">
    <property type="entry name" value="DUF4153"/>
    <property type="match status" value="1"/>
</dbReference>
<dbReference type="InterPro" id="IPR025291">
    <property type="entry name" value="DUF4153"/>
</dbReference>
<keyword evidence="4" id="KW-1185">Reference proteome</keyword>